<reference evidence="1" key="1">
    <citation type="submission" date="2020-11" db="EMBL/GenBank/DDBJ databases">
        <title>Carbohydrate-dependent, anaerobic sulfur respiration: A novel catabolism in halophilic archaea.</title>
        <authorList>
            <person name="Sorokin D.Y."/>
            <person name="Messina E."/>
            <person name="Smedile F."/>
            <person name="La Cono V."/>
            <person name="Hallsworth J.E."/>
            <person name="Yakimov M.M."/>
        </authorList>
    </citation>
    <scope>NUCLEOTIDE SEQUENCE</scope>
    <source>
        <strain evidence="1">AArc-S</strain>
    </source>
</reference>
<proteinExistence type="predicted"/>
<dbReference type="Proteomes" id="UP000663586">
    <property type="component" value="Chromosome"/>
</dbReference>
<accession>A0A897MX89</accession>
<protein>
    <submittedName>
        <fullName evidence="1">Uncharacterized protein</fullName>
    </submittedName>
</protein>
<sequence>MHHFETSPLTVPSLFEYRHEDRADPFKSGQVILSMSIGPPFKPDPLCEWDNWREQTTRLQYPDRDIRIIFPKQEGGTVHEPKSQPAEFGDFDPNNHDPDPEVWPLEDLDPGYPADVDELYVIQNPFPAPHVAWVTEEYLEARYGYNPVRQEVDVDELPVWVQPNKTEDNDTVEIDATNDAELPLSLTDDRREALTRLAHLWNGETVRGHHLLLDKCPGWGEIFDDLNQEELQRLVVDPDADPRLAEAFNCYDWFEQEQSIYLKPKRILRKKVWYAPTQRGRTLINAHTDLPSLRGDPNEGLVHRVTVGLAALREKWNAKEIGTYYNLDVNGYNVDLLSRDASGQLYAGEVMTGHNNWALHRRTYEKLSDLRARDMIPHVVFDSRKTAYKVFNHWHRKGLAQLPRGPFDSEFGIEDGRKRIEEAYKDEQLSWDVADWTTTAALWRNTLGRDGPGIDRNLVTSMDW</sequence>
<evidence type="ECO:0000313" key="2">
    <source>
        <dbReference type="Proteomes" id="UP000663586"/>
    </source>
</evidence>
<dbReference type="AlphaFoldDB" id="A0A897MX89"/>
<gene>
    <name evidence="1" type="ORF">AArcS_1565</name>
</gene>
<organism evidence="1 2">
    <name type="scientific">Natranaeroarchaeum sulfidigenes</name>
    <dbReference type="NCBI Taxonomy" id="2784880"/>
    <lineage>
        <taxon>Archaea</taxon>
        <taxon>Methanobacteriati</taxon>
        <taxon>Methanobacteriota</taxon>
        <taxon>Stenosarchaea group</taxon>
        <taxon>Halobacteria</taxon>
        <taxon>Halobacteriales</taxon>
        <taxon>Natronoarchaeaceae</taxon>
        <taxon>Natranaeroarchaeum</taxon>
    </lineage>
</organism>
<dbReference type="KEGG" id="hara:AArcS_1565"/>
<keyword evidence="2" id="KW-1185">Reference proteome</keyword>
<dbReference type="EMBL" id="CP064786">
    <property type="protein sequence ID" value="QSG02776.1"/>
    <property type="molecule type" value="Genomic_DNA"/>
</dbReference>
<name>A0A897MX89_9EURY</name>
<evidence type="ECO:0000313" key="1">
    <source>
        <dbReference type="EMBL" id="QSG02776.1"/>
    </source>
</evidence>